<dbReference type="UniPathway" id="UPA00219"/>
<dbReference type="KEGG" id="schy:GVO57_12665"/>
<sequence length="693" mass="74363">MRDEDAEREPIIVDDGWPDHSGAADASVPPARRRLFWPLRLVLRFWRQLLALILLLVIAAAIWLSVTAPLSRSLEPISPPSITLAASDGTPIAAKGAIIAAPVELAKLPPHVAGAFMAIEDRRFYDHWGVDPWGIARAAWRNLVAGGVREGGSTITQQLAKVAFLNDERRFGRKAQEMLIAFWLEAWLTKDQILERYLSNVYFGDNVYGLRAAARHYFSRDVERLTVGEAAMLAGLVKAPSRLAPTRNLAGARARARLVLAAMVETGAITEAQARAAQPIRLRVTRDRQMPGGTYFADWVLPAARDQAGAVYERQVIRTTLDRRLQKIAERVVRQNAIADTQMALVAMRPDGQVVAMVGGRSYRESPFNRATQARRQPGSTFKLFVYLAAIRAGMTPDTIVDDSPVTIDGWSPTNNDGRYRGRITLRQAFALSSNVVAARLAERVGRRAVIQAARDLGITSPLGDQPSLALGTSGVTLIELTAAYAAVAGNALPVTPYGLPRAEEGWLSAVWNRPGKLGQRERDMLLDLLSAAVDSGTGRRAALSIDAFGKTGTTQNARDAIFVGFAGDLVVGVWVGRDDNRPIPGISGGGAPARAWADFMAGAIDGAALAPAPEDEPENLIDPVGALVDADNMTVDIDIGPIDLGVTIDGDGVTVSDAAEGETGPGPAGESPPESRRPPPVPAPPRGEPRIP</sequence>
<dbReference type="InterPro" id="IPR023346">
    <property type="entry name" value="Lysozyme-like_dom_sf"/>
</dbReference>
<dbReference type="GO" id="GO:0009002">
    <property type="term" value="F:serine-type D-Ala-D-Ala carboxypeptidase activity"/>
    <property type="evidence" value="ECO:0007669"/>
    <property type="project" value="UniProtKB-EC"/>
</dbReference>
<evidence type="ECO:0000256" key="3">
    <source>
        <dbReference type="ARBA" id="ARBA00007739"/>
    </source>
</evidence>
<dbReference type="EMBL" id="CP047895">
    <property type="protein sequence ID" value="QHL91501.1"/>
    <property type="molecule type" value="Genomic_DNA"/>
</dbReference>
<evidence type="ECO:0000256" key="10">
    <source>
        <dbReference type="ARBA" id="ARBA00022984"/>
    </source>
</evidence>
<dbReference type="RefSeq" id="WP_160593517.1">
    <property type="nucleotide sequence ID" value="NZ_CP047895.1"/>
</dbReference>
<dbReference type="AlphaFoldDB" id="A0A7Z2S8J8"/>
<comment type="pathway">
    <text evidence="1">Cell wall biogenesis; peptidoglycan biosynthesis.</text>
</comment>
<evidence type="ECO:0000256" key="15">
    <source>
        <dbReference type="SAM" id="MobiDB-lite"/>
    </source>
</evidence>
<evidence type="ECO:0000256" key="7">
    <source>
        <dbReference type="ARBA" id="ARBA00022679"/>
    </source>
</evidence>
<dbReference type="PANTHER" id="PTHR32282">
    <property type="entry name" value="BINDING PROTEIN TRANSPEPTIDASE, PUTATIVE-RELATED"/>
    <property type="match status" value="1"/>
</dbReference>
<dbReference type="GO" id="GO:0006508">
    <property type="term" value="P:proteolysis"/>
    <property type="evidence" value="ECO:0007669"/>
    <property type="project" value="UniProtKB-KW"/>
</dbReference>
<dbReference type="Pfam" id="PF00912">
    <property type="entry name" value="Transgly"/>
    <property type="match status" value="1"/>
</dbReference>
<accession>A0A7Z2S8J8</accession>
<dbReference type="SUPFAM" id="SSF56601">
    <property type="entry name" value="beta-lactamase/transpeptidase-like"/>
    <property type="match status" value="1"/>
</dbReference>
<feature type="compositionally biased region" description="Basic and acidic residues" evidence="15">
    <location>
        <begin position="1"/>
        <end position="11"/>
    </location>
</feature>
<keyword evidence="7" id="KW-0808">Transferase</keyword>
<feature type="domain" description="Glycosyl transferase family 51" evidence="18">
    <location>
        <begin position="101"/>
        <end position="263"/>
    </location>
</feature>
<evidence type="ECO:0000256" key="4">
    <source>
        <dbReference type="ARBA" id="ARBA00022645"/>
    </source>
</evidence>
<protein>
    <submittedName>
        <fullName evidence="19">PBP1A family penicillin-binding protein</fullName>
    </submittedName>
</protein>
<keyword evidence="16" id="KW-0812">Transmembrane</keyword>
<reference evidence="19 20" key="1">
    <citation type="submission" date="2020-01" db="EMBL/GenBank/DDBJ databases">
        <title>Sphingomonas sp. C33 whole genome sequece.</title>
        <authorList>
            <person name="Park C."/>
        </authorList>
    </citation>
    <scope>NUCLEOTIDE SEQUENCE [LARGE SCALE GENOMIC DNA]</scope>
    <source>
        <strain evidence="19 20">C33</strain>
    </source>
</reference>
<organism evidence="19 20">
    <name type="scientific">Sphingomonas changnyeongensis</name>
    <dbReference type="NCBI Taxonomy" id="2698679"/>
    <lineage>
        <taxon>Bacteria</taxon>
        <taxon>Pseudomonadati</taxon>
        <taxon>Pseudomonadota</taxon>
        <taxon>Alphaproteobacteria</taxon>
        <taxon>Sphingomonadales</taxon>
        <taxon>Sphingomonadaceae</taxon>
        <taxon>Sphingomonas</taxon>
    </lineage>
</organism>
<evidence type="ECO:0000256" key="8">
    <source>
        <dbReference type="ARBA" id="ARBA00022801"/>
    </source>
</evidence>
<feature type="region of interest" description="Disordered" evidence="15">
    <location>
        <begin position="1"/>
        <end position="27"/>
    </location>
</feature>
<dbReference type="GO" id="GO:0008658">
    <property type="term" value="F:penicillin binding"/>
    <property type="evidence" value="ECO:0007669"/>
    <property type="project" value="InterPro"/>
</dbReference>
<dbReference type="GO" id="GO:0009252">
    <property type="term" value="P:peptidoglycan biosynthetic process"/>
    <property type="evidence" value="ECO:0007669"/>
    <property type="project" value="UniProtKB-UniPathway"/>
</dbReference>
<evidence type="ECO:0000256" key="9">
    <source>
        <dbReference type="ARBA" id="ARBA00022960"/>
    </source>
</evidence>
<dbReference type="Pfam" id="PF00905">
    <property type="entry name" value="Transpeptidase"/>
    <property type="match status" value="1"/>
</dbReference>
<dbReference type="Gene3D" id="3.40.710.10">
    <property type="entry name" value="DD-peptidase/beta-lactamase superfamily"/>
    <property type="match status" value="1"/>
</dbReference>
<evidence type="ECO:0000256" key="6">
    <source>
        <dbReference type="ARBA" id="ARBA00022676"/>
    </source>
</evidence>
<keyword evidence="4" id="KW-0121">Carboxypeptidase</keyword>
<evidence type="ECO:0000256" key="5">
    <source>
        <dbReference type="ARBA" id="ARBA00022670"/>
    </source>
</evidence>
<dbReference type="Gene3D" id="1.10.3810.10">
    <property type="entry name" value="Biosynthetic peptidoglycan transglycosylase-like"/>
    <property type="match status" value="1"/>
</dbReference>
<dbReference type="NCBIfam" id="TIGR02074">
    <property type="entry name" value="PBP_1a_fam"/>
    <property type="match status" value="1"/>
</dbReference>
<feature type="transmembrane region" description="Helical" evidence="16">
    <location>
        <begin position="49"/>
        <end position="70"/>
    </location>
</feature>
<feature type="domain" description="Penicillin-binding protein transpeptidase" evidence="17">
    <location>
        <begin position="344"/>
        <end position="559"/>
    </location>
</feature>
<comment type="similarity">
    <text evidence="2">In the C-terminal section; belongs to the transpeptidase family.</text>
</comment>
<evidence type="ECO:0000256" key="14">
    <source>
        <dbReference type="ARBA" id="ARBA00049902"/>
    </source>
</evidence>
<dbReference type="InterPro" id="IPR001264">
    <property type="entry name" value="Glyco_trans_51"/>
</dbReference>
<evidence type="ECO:0000256" key="1">
    <source>
        <dbReference type="ARBA" id="ARBA00004752"/>
    </source>
</evidence>
<keyword evidence="16" id="KW-1133">Transmembrane helix</keyword>
<evidence type="ECO:0000256" key="13">
    <source>
        <dbReference type="ARBA" id="ARBA00034000"/>
    </source>
</evidence>
<evidence type="ECO:0000256" key="16">
    <source>
        <dbReference type="SAM" id="Phobius"/>
    </source>
</evidence>
<gene>
    <name evidence="19" type="ORF">GVO57_12665</name>
</gene>
<keyword evidence="10" id="KW-0573">Peptidoglycan synthesis</keyword>
<feature type="region of interest" description="Disordered" evidence="15">
    <location>
        <begin position="652"/>
        <end position="693"/>
    </location>
</feature>
<evidence type="ECO:0000256" key="11">
    <source>
        <dbReference type="ARBA" id="ARBA00023268"/>
    </source>
</evidence>
<dbReference type="PANTHER" id="PTHR32282:SF33">
    <property type="entry name" value="PEPTIDOGLYCAN GLYCOSYLTRANSFERASE"/>
    <property type="match status" value="1"/>
</dbReference>
<keyword evidence="8" id="KW-0378">Hydrolase</keyword>
<keyword evidence="6" id="KW-0328">Glycosyltransferase</keyword>
<evidence type="ECO:0000313" key="20">
    <source>
        <dbReference type="Proteomes" id="UP000464468"/>
    </source>
</evidence>
<keyword evidence="11" id="KW-0511">Multifunctional enzyme</keyword>
<dbReference type="InterPro" id="IPR036950">
    <property type="entry name" value="PBP_transglycosylase"/>
</dbReference>
<evidence type="ECO:0000256" key="2">
    <source>
        <dbReference type="ARBA" id="ARBA00007090"/>
    </source>
</evidence>
<dbReference type="Proteomes" id="UP000464468">
    <property type="component" value="Chromosome"/>
</dbReference>
<comment type="catalytic activity">
    <reaction evidence="13">
        <text>Preferential cleavage: (Ac)2-L-Lys-D-Ala-|-D-Ala. Also transpeptidation of peptidyl-alanyl moieties that are N-acyl substituents of D-alanine.</text>
        <dbReference type="EC" id="3.4.16.4"/>
    </reaction>
</comment>
<evidence type="ECO:0000259" key="18">
    <source>
        <dbReference type="Pfam" id="PF00912"/>
    </source>
</evidence>
<dbReference type="InterPro" id="IPR001460">
    <property type="entry name" value="PCN-bd_Tpept"/>
</dbReference>
<dbReference type="FunFam" id="1.10.3810.10:FF:000001">
    <property type="entry name" value="Penicillin-binding protein 1A"/>
    <property type="match status" value="1"/>
</dbReference>
<proteinExistence type="inferred from homology"/>
<keyword evidence="20" id="KW-1185">Reference proteome</keyword>
<name>A0A7Z2S8J8_9SPHN</name>
<comment type="catalytic activity">
    <reaction evidence="14">
        <text>[GlcNAc-(1-&gt;4)-Mur2Ac(oyl-L-Ala-gamma-D-Glu-L-Lys-D-Ala-D-Ala)](n)-di-trans,octa-cis-undecaprenyl diphosphate + beta-D-GlcNAc-(1-&gt;4)-Mur2Ac(oyl-L-Ala-gamma-D-Glu-L-Lys-D-Ala-D-Ala)-di-trans,octa-cis-undecaprenyl diphosphate = [GlcNAc-(1-&gt;4)-Mur2Ac(oyl-L-Ala-gamma-D-Glu-L-Lys-D-Ala-D-Ala)](n+1)-di-trans,octa-cis-undecaprenyl diphosphate + di-trans,octa-cis-undecaprenyl diphosphate + H(+)</text>
        <dbReference type="Rhea" id="RHEA:23708"/>
        <dbReference type="Rhea" id="RHEA-COMP:9602"/>
        <dbReference type="Rhea" id="RHEA-COMP:9603"/>
        <dbReference type="ChEBI" id="CHEBI:15378"/>
        <dbReference type="ChEBI" id="CHEBI:58405"/>
        <dbReference type="ChEBI" id="CHEBI:60033"/>
        <dbReference type="ChEBI" id="CHEBI:78435"/>
        <dbReference type="EC" id="2.4.99.28"/>
    </reaction>
</comment>
<keyword evidence="16" id="KW-0472">Membrane</keyword>
<keyword evidence="5" id="KW-0645">Protease</keyword>
<evidence type="ECO:0000259" key="17">
    <source>
        <dbReference type="Pfam" id="PF00905"/>
    </source>
</evidence>
<dbReference type="GO" id="GO:0030288">
    <property type="term" value="C:outer membrane-bounded periplasmic space"/>
    <property type="evidence" value="ECO:0007669"/>
    <property type="project" value="TreeGrafter"/>
</dbReference>
<comment type="similarity">
    <text evidence="3">In the N-terminal section; belongs to the glycosyltransferase 51 family.</text>
</comment>
<keyword evidence="9" id="KW-0133">Cell shape</keyword>
<dbReference type="GO" id="GO:0071555">
    <property type="term" value="P:cell wall organization"/>
    <property type="evidence" value="ECO:0007669"/>
    <property type="project" value="UniProtKB-KW"/>
</dbReference>
<dbReference type="GO" id="GO:0008360">
    <property type="term" value="P:regulation of cell shape"/>
    <property type="evidence" value="ECO:0007669"/>
    <property type="project" value="UniProtKB-KW"/>
</dbReference>
<dbReference type="InterPro" id="IPR012338">
    <property type="entry name" value="Beta-lactam/transpept-like"/>
</dbReference>
<dbReference type="InterPro" id="IPR050396">
    <property type="entry name" value="Glycosyltr_51/Transpeptidase"/>
</dbReference>
<dbReference type="GO" id="GO:0008955">
    <property type="term" value="F:peptidoglycan glycosyltransferase activity"/>
    <property type="evidence" value="ECO:0007669"/>
    <property type="project" value="UniProtKB-EC"/>
</dbReference>
<evidence type="ECO:0000313" key="19">
    <source>
        <dbReference type="EMBL" id="QHL91501.1"/>
    </source>
</evidence>
<dbReference type="SUPFAM" id="SSF53955">
    <property type="entry name" value="Lysozyme-like"/>
    <property type="match status" value="1"/>
</dbReference>
<evidence type="ECO:0000256" key="12">
    <source>
        <dbReference type="ARBA" id="ARBA00023316"/>
    </source>
</evidence>
<keyword evidence="12" id="KW-0961">Cell wall biogenesis/degradation</keyword>